<comment type="similarity">
    <text evidence="4">Belongs to the FAST kinase family.</text>
</comment>
<keyword evidence="2" id="KW-0809">Transit peptide</keyword>
<dbReference type="SUPFAM" id="SSF48431">
    <property type="entry name" value="Lipovitellin-phosvitin complex, superhelical domain"/>
    <property type="match status" value="1"/>
</dbReference>
<dbReference type="OrthoDB" id="6501018at2759"/>
<evidence type="ECO:0000259" key="9">
    <source>
        <dbReference type="PROSITE" id="PS51286"/>
    </source>
</evidence>
<dbReference type="GO" id="GO:0044528">
    <property type="term" value="P:regulation of mitochondrial mRNA stability"/>
    <property type="evidence" value="ECO:0007669"/>
    <property type="project" value="InterPro"/>
</dbReference>
<comment type="subcellular location">
    <subcellularLocation>
        <location evidence="1">Mitochondrion matrix</location>
    </subcellularLocation>
</comment>
<sequence length="645" mass="73129">MATRLLRILHLRHQALSLWKGTTASVWTGYVNRTLLLRRLPSSTVSVVNSQHTDVESGVTVVTTEGSETTDLETQRFTLETRLRNAQSPEDVWKEVNEEGMTGDNAVLAIAKLHGFTQTMKEEGVTNDVILQDPNFLVLCNVANNSVAKLFTGSVLTMLRNLLLIGMNPESKIIKSLETEIRWRMRRLNMYHLCFLAQFPMHGDSTTESQKELMSEVLRNLDMRWTELREPRSVVQLMVSVGHLSTGLMEKLEDKVLEMAEQLSQEETARVLQVLANRGRRTVPLLRALAYHLSRRQFRLDIDVATTVAYAFANLNFPNTAVLQKMSAELVEQVPQLKPPTLISFAKSYSYLKWHHQPLMDTMATYVITNLKFLSEEQVANFLLAFGRLNFTPSSADEFFDQVLPYVTEGLSSLPKWMQLDLVWSLAILGRLTPTLVAKVLTPSFYMALTEGLSFKAQSALLKILHIHTTVQQELTGYSGPLLTAEFCHPSKIHVSPGKNNKAALPVVDTIATVVGGLHKLRSEVVTPYGWTIDCEFVLDKDNRGLTVHEYQADHIPGDQSELIALQDGSHRFAVLVWEYGNYCHQSKKLLGRFAMCRRHLQAANFTLLEVPFYEWKELKSEFQRVEYIKDKIRKAIAEEAVNVL</sequence>
<dbReference type="PANTHER" id="PTHR21228">
    <property type="entry name" value="FAST LEU-RICH DOMAIN-CONTAINING"/>
    <property type="match status" value="1"/>
</dbReference>
<keyword evidence="8" id="KW-0732">Signal</keyword>
<dbReference type="SMART" id="SM00952">
    <property type="entry name" value="RAP"/>
    <property type="match status" value="1"/>
</dbReference>
<name>A0A8J9YTC8_BRALA</name>
<dbReference type="InterPro" id="IPR013579">
    <property type="entry name" value="FAST_2"/>
</dbReference>
<evidence type="ECO:0000313" key="10">
    <source>
        <dbReference type="EMBL" id="CAH1241337.1"/>
    </source>
</evidence>
<keyword evidence="3" id="KW-0496">Mitochondrion</keyword>
<feature type="signal peptide" evidence="8">
    <location>
        <begin position="1"/>
        <end position="24"/>
    </location>
</feature>
<dbReference type="GO" id="GO:0005759">
    <property type="term" value="C:mitochondrial matrix"/>
    <property type="evidence" value="ECO:0007669"/>
    <property type="project" value="UniProtKB-SubCell"/>
</dbReference>
<gene>
    <name evidence="10" type="primary">TBRG4</name>
    <name evidence="10" type="ORF">BLAG_LOCUS5025</name>
</gene>
<evidence type="ECO:0000256" key="1">
    <source>
        <dbReference type="ARBA" id="ARBA00004305"/>
    </source>
</evidence>
<feature type="chain" id="PRO_5035476406" description="FAST kinase domain-containing protein 4" evidence="8">
    <location>
        <begin position="25"/>
        <end position="645"/>
    </location>
</feature>
<proteinExistence type="inferred from homology"/>
<accession>A0A8J9YTC8</accession>
<dbReference type="Pfam" id="PF06743">
    <property type="entry name" value="FAST_1"/>
    <property type="match status" value="1"/>
</dbReference>
<organism evidence="10 11">
    <name type="scientific">Branchiostoma lanceolatum</name>
    <name type="common">Common lancelet</name>
    <name type="synonym">Amphioxus lanceolatum</name>
    <dbReference type="NCBI Taxonomy" id="7740"/>
    <lineage>
        <taxon>Eukaryota</taxon>
        <taxon>Metazoa</taxon>
        <taxon>Chordata</taxon>
        <taxon>Cephalochordata</taxon>
        <taxon>Leptocardii</taxon>
        <taxon>Amphioxiformes</taxon>
        <taxon>Branchiostomatidae</taxon>
        <taxon>Branchiostoma</taxon>
    </lineage>
</organism>
<dbReference type="PANTHER" id="PTHR21228:SF59">
    <property type="entry name" value="FAST KINASE DOMAIN-CONTAINING PROTEIN 4"/>
    <property type="match status" value="1"/>
</dbReference>
<keyword evidence="11" id="KW-1185">Reference proteome</keyword>
<dbReference type="PROSITE" id="PS51286">
    <property type="entry name" value="RAP"/>
    <property type="match status" value="1"/>
</dbReference>
<dbReference type="CDD" id="cd23739">
    <property type="entry name" value="TBRG4-like_N"/>
    <property type="match status" value="1"/>
</dbReference>
<dbReference type="Pfam" id="PF08373">
    <property type="entry name" value="RAP"/>
    <property type="match status" value="1"/>
</dbReference>
<feature type="domain" description="RAP" evidence="9">
    <location>
        <begin position="573"/>
        <end position="631"/>
    </location>
</feature>
<evidence type="ECO:0000256" key="4">
    <source>
        <dbReference type="ARBA" id="ARBA00038281"/>
    </source>
</evidence>
<evidence type="ECO:0000256" key="3">
    <source>
        <dbReference type="ARBA" id="ARBA00023128"/>
    </source>
</evidence>
<dbReference type="GO" id="GO:0000963">
    <property type="term" value="P:mitochondrial RNA processing"/>
    <property type="evidence" value="ECO:0007669"/>
    <property type="project" value="TreeGrafter"/>
</dbReference>
<evidence type="ECO:0000256" key="8">
    <source>
        <dbReference type="SAM" id="SignalP"/>
    </source>
</evidence>
<dbReference type="InterPro" id="IPR050870">
    <property type="entry name" value="FAST_kinase"/>
</dbReference>
<dbReference type="InterPro" id="IPR010622">
    <property type="entry name" value="FAST_Leu-rich"/>
</dbReference>
<dbReference type="AlphaFoldDB" id="A0A8J9YTC8"/>
<protein>
    <recommendedName>
        <fullName evidence="5">FAST kinase domain-containing protein 4</fullName>
    </recommendedName>
    <alternativeName>
        <fullName evidence="7">Protein TBRG4</fullName>
    </alternativeName>
    <alternativeName>
        <fullName evidence="6">Transforming growth factor beta regulator 4</fullName>
    </alternativeName>
</protein>
<dbReference type="Pfam" id="PF08368">
    <property type="entry name" value="FAST_2"/>
    <property type="match status" value="1"/>
</dbReference>
<evidence type="ECO:0000256" key="2">
    <source>
        <dbReference type="ARBA" id="ARBA00022946"/>
    </source>
</evidence>
<evidence type="ECO:0000256" key="5">
    <source>
        <dbReference type="ARBA" id="ARBA00040471"/>
    </source>
</evidence>
<dbReference type="GO" id="GO:0003723">
    <property type="term" value="F:RNA binding"/>
    <property type="evidence" value="ECO:0007669"/>
    <property type="project" value="TreeGrafter"/>
</dbReference>
<evidence type="ECO:0000256" key="7">
    <source>
        <dbReference type="ARBA" id="ARBA00043220"/>
    </source>
</evidence>
<dbReference type="InterPro" id="IPR011030">
    <property type="entry name" value="Lipovitellin_superhlx_dom"/>
</dbReference>
<dbReference type="GO" id="GO:0035770">
    <property type="term" value="C:ribonucleoprotein granule"/>
    <property type="evidence" value="ECO:0007669"/>
    <property type="project" value="TreeGrafter"/>
</dbReference>
<evidence type="ECO:0000256" key="6">
    <source>
        <dbReference type="ARBA" id="ARBA00042265"/>
    </source>
</evidence>
<dbReference type="EMBL" id="OV696697">
    <property type="protein sequence ID" value="CAH1241337.1"/>
    <property type="molecule type" value="Genomic_DNA"/>
</dbReference>
<reference evidence="10" key="1">
    <citation type="submission" date="2022-01" db="EMBL/GenBank/DDBJ databases">
        <authorList>
            <person name="Braso-Vives M."/>
        </authorList>
    </citation>
    <scope>NUCLEOTIDE SEQUENCE</scope>
</reference>
<dbReference type="InterPro" id="IPR013584">
    <property type="entry name" value="RAP"/>
</dbReference>
<evidence type="ECO:0000313" key="11">
    <source>
        <dbReference type="Proteomes" id="UP000838412"/>
    </source>
</evidence>
<dbReference type="Proteomes" id="UP000838412">
    <property type="component" value="Chromosome 12"/>
</dbReference>